<dbReference type="InterPro" id="IPR002035">
    <property type="entry name" value="VWF_A"/>
</dbReference>
<dbReference type="InterPro" id="IPR041628">
    <property type="entry name" value="ChlI/MoxR_AAA_lid"/>
</dbReference>
<dbReference type="Pfam" id="PF01078">
    <property type="entry name" value="Mg_chelatase"/>
    <property type="match status" value="1"/>
</dbReference>
<dbReference type="Proteomes" id="UP001501251">
    <property type="component" value="Unassembled WGS sequence"/>
</dbReference>
<dbReference type="InterPro" id="IPR000523">
    <property type="entry name" value="Mg_chelatse_chII-like_cat_dom"/>
</dbReference>
<name>A0ABP8B8Z5_9ACTN</name>
<comment type="similarity">
    <text evidence="1">Belongs to the Mg-chelatase subunits D/I family.</text>
</comment>
<dbReference type="InterPro" id="IPR027417">
    <property type="entry name" value="P-loop_NTPase"/>
</dbReference>
<dbReference type="PANTHER" id="PTHR35023:SF1">
    <property type="entry name" value="MG-PROTOPORPHYRIN IX CHELATASE"/>
    <property type="match status" value="1"/>
</dbReference>
<keyword evidence="2" id="KW-0547">Nucleotide-binding</keyword>
<evidence type="ECO:0000313" key="7">
    <source>
        <dbReference type="EMBL" id="GAA4201121.1"/>
    </source>
</evidence>
<dbReference type="Gene3D" id="1.10.8.80">
    <property type="entry name" value="Magnesium chelatase subunit I, C-Terminal domain"/>
    <property type="match status" value="1"/>
</dbReference>
<evidence type="ECO:0000256" key="5">
    <source>
        <dbReference type="SAM" id="MobiDB-lite"/>
    </source>
</evidence>
<gene>
    <name evidence="7" type="ORF">GCM10022252_55370</name>
</gene>
<feature type="region of interest" description="Disordered" evidence="5">
    <location>
        <begin position="73"/>
        <end position="100"/>
    </location>
</feature>
<evidence type="ECO:0000313" key="8">
    <source>
        <dbReference type="Proteomes" id="UP001501251"/>
    </source>
</evidence>
<keyword evidence="3" id="KW-0067">ATP-binding</keyword>
<dbReference type="Pfam" id="PF13519">
    <property type="entry name" value="VWA_2"/>
    <property type="match status" value="1"/>
</dbReference>
<dbReference type="Gene3D" id="3.40.50.410">
    <property type="entry name" value="von Willebrand factor, type A domain"/>
    <property type="match status" value="1"/>
</dbReference>
<feature type="compositionally biased region" description="Basic and acidic residues" evidence="5">
    <location>
        <begin position="421"/>
        <end position="459"/>
    </location>
</feature>
<evidence type="ECO:0000256" key="3">
    <source>
        <dbReference type="ARBA" id="ARBA00022840"/>
    </source>
</evidence>
<evidence type="ECO:0000259" key="6">
    <source>
        <dbReference type="PROSITE" id="PS50234"/>
    </source>
</evidence>
<dbReference type="Pfam" id="PF17863">
    <property type="entry name" value="AAA_lid_2"/>
    <property type="match status" value="1"/>
</dbReference>
<dbReference type="SUPFAM" id="SSF52540">
    <property type="entry name" value="P-loop containing nucleoside triphosphate hydrolases"/>
    <property type="match status" value="1"/>
</dbReference>
<accession>A0ABP8B8Z5</accession>
<dbReference type="InterPro" id="IPR052989">
    <property type="entry name" value="Mg-chelatase_DI-like"/>
</dbReference>
<protein>
    <recommendedName>
        <fullName evidence="4">Mg-protoporphyrin IX chelatase</fullName>
    </recommendedName>
</protein>
<dbReference type="InterPro" id="IPR003593">
    <property type="entry name" value="AAA+_ATPase"/>
</dbReference>
<evidence type="ECO:0000256" key="4">
    <source>
        <dbReference type="ARBA" id="ARBA00030759"/>
    </source>
</evidence>
<sequence length="736" mass="76921">MRDSRYPFTAIVGLEDLKLALILNAVSPRVGGVLVRGEKGTAKSTVVRALAALLPPVEVVTGCRFSCDPAAPDPGCPDGPHEARTEPPARPGEARSGAVQADAAQAAVAQAAVAPPGGDRGGAVRPARLVELPVGASEDRLVGSLDIERALTEGVKSFEPGLLAGAHRGVLYVDEVNLLHDHLVDLLLDAAALGTCYVEREGVSVRHAARFLLVGTMNPEEGELRPQLLDRFGLTVEVRASREPSQRVDVVRRRLAFEADPDAFAAAWSEEERALATRIAEARTRVAQVVLPDAALLRIATVCAGFEVDGLRADLVTAGAAIAHAAWQGRTSVTADDVREAARLALPHRRRRDPFDAPGLDESRLQDLLDQIPDDPEGPDDPDDSGGPGGIDPDAGPDGPAPDGGPESGDATSDDPGPDGSEGHDGRDTPRPADPDVRGASDPEAKEVPASAEDPRESPETTGGVPAREQTFDADPGGRTRLFTVPGIGAGAPGRRSRARTPLGRTTGARVPEGHPGSLHLRATIGAAAPYQVARGRSGPGLLLRRGDLREAVREGREGNLVLFVVDASGSMAARQRMRAVKTAVLGLLLDAYQRRDKVGLVTFRGARADLVLPPTSSVETGAARLRELPTGGRTPLAAGLLRAAEVLRVERLRDPSRRPLVVLVTDGRATSGTVEESHRAAGLLAGVAGVVVDCEGGHVRLGLAASLAARMGAETVRLDDLTDLAGVVRERRGAA</sequence>
<dbReference type="PANTHER" id="PTHR35023">
    <property type="entry name" value="CHELATASE-RELATED"/>
    <property type="match status" value="1"/>
</dbReference>
<dbReference type="EMBL" id="BAABAQ010000011">
    <property type="protein sequence ID" value="GAA4201121.1"/>
    <property type="molecule type" value="Genomic_DNA"/>
</dbReference>
<evidence type="ECO:0000256" key="2">
    <source>
        <dbReference type="ARBA" id="ARBA00022741"/>
    </source>
</evidence>
<proteinExistence type="inferred from homology"/>
<dbReference type="InterPro" id="IPR036465">
    <property type="entry name" value="vWFA_dom_sf"/>
</dbReference>
<dbReference type="CDD" id="cd01451">
    <property type="entry name" value="vWA_Magnesium_chelatase"/>
    <property type="match status" value="1"/>
</dbReference>
<feature type="domain" description="VWFA" evidence="6">
    <location>
        <begin position="561"/>
        <end position="732"/>
    </location>
</feature>
<dbReference type="RefSeq" id="WP_344921004.1">
    <property type="nucleotide sequence ID" value="NZ_BAABAQ010000011.1"/>
</dbReference>
<dbReference type="Gene3D" id="3.40.50.300">
    <property type="entry name" value="P-loop containing nucleotide triphosphate hydrolases"/>
    <property type="match status" value="1"/>
</dbReference>
<dbReference type="SUPFAM" id="SSF53300">
    <property type="entry name" value="vWA-like"/>
    <property type="match status" value="1"/>
</dbReference>
<dbReference type="SMART" id="SM00382">
    <property type="entry name" value="AAA"/>
    <property type="match status" value="1"/>
</dbReference>
<keyword evidence="8" id="KW-1185">Reference proteome</keyword>
<evidence type="ECO:0000256" key="1">
    <source>
        <dbReference type="ARBA" id="ARBA00005799"/>
    </source>
</evidence>
<dbReference type="InterPro" id="IPR041702">
    <property type="entry name" value="BchD/ChlD_VWA"/>
</dbReference>
<feature type="region of interest" description="Disordered" evidence="5">
    <location>
        <begin position="370"/>
        <end position="517"/>
    </location>
</feature>
<comment type="caution">
    <text evidence="7">The sequence shown here is derived from an EMBL/GenBank/DDBJ whole genome shotgun (WGS) entry which is preliminary data.</text>
</comment>
<dbReference type="PROSITE" id="PS50234">
    <property type="entry name" value="VWFA"/>
    <property type="match status" value="1"/>
</dbReference>
<feature type="compositionally biased region" description="Acidic residues" evidence="5">
    <location>
        <begin position="372"/>
        <end position="384"/>
    </location>
</feature>
<organism evidence="7 8">
    <name type="scientific">Streptosporangium oxazolinicum</name>
    <dbReference type="NCBI Taxonomy" id="909287"/>
    <lineage>
        <taxon>Bacteria</taxon>
        <taxon>Bacillati</taxon>
        <taxon>Actinomycetota</taxon>
        <taxon>Actinomycetes</taxon>
        <taxon>Streptosporangiales</taxon>
        <taxon>Streptosporangiaceae</taxon>
        <taxon>Streptosporangium</taxon>
    </lineage>
</organism>
<dbReference type="SMART" id="SM00327">
    <property type="entry name" value="VWA"/>
    <property type="match status" value="1"/>
</dbReference>
<reference evidence="8" key="1">
    <citation type="journal article" date="2019" name="Int. J. Syst. Evol. Microbiol.">
        <title>The Global Catalogue of Microorganisms (GCM) 10K type strain sequencing project: providing services to taxonomists for standard genome sequencing and annotation.</title>
        <authorList>
            <consortium name="The Broad Institute Genomics Platform"/>
            <consortium name="The Broad Institute Genome Sequencing Center for Infectious Disease"/>
            <person name="Wu L."/>
            <person name="Ma J."/>
        </authorList>
    </citation>
    <scope>NUCLEOTIDE SEQUENCE [LARGE SCALE GENOMIC DNA]</scope>
    <source>
        <strain evidence="8">JCM 17388</strain>
    </source>
</reference>